<gene>
    <name evidence="2" type="ORF">E2C01_033509</name>
</gene>
<reference evidence="2 3" key="1">
    <citation type="submission" date="2019-05" db="EMBL/GenBank/DDBJ databases">
        <title>Another draft genome of Portunus trituberculatus and its Hox gene families provides insights of decapod evolution.</title>
        <authorList>
            <person name="Jeong J.-H."/>
            <person name="Song I."/>
            <person name="Kim S."/>
            <person name="Choi T."/>
            <person name="Kim D."/>
            <person name="Ryu S."/>
            <person name="Kim W."/>
        </authorList>
    </citation>
    <scope>NUCLEOTIDE SEQUENCE [LARGE SCALE GENOMIC DNA]</scope>
    <source>
        <tissue evidence="2">Muscle</tissue>
    </source>
</reference>
<evidence type="ECO:0000256" key="1">
    <source>
        <dbReference type="SAM" id="MobiDB-lite"/>
    </source>
</evidence>
<feature type="region of interest" description="Disordered" evidence="1">
    <location>
        <begin position="63"/>
        <end position="82"/>
    </location>
</feature>
<name>A0A5B7F3M1_PORTR</name>
<organism evidence="2 3">
    <name type="scientific">Portunus trituberculatus</name>
    <name type="common">Swimming crab</name>
    <name type="synonym">Neptunus trituberculatus</name>
    <dbReference type="NCBI Taxonomy" id="210409"/>
    <lineage>
        <taxon>Eukaryota</taxon>
        <taxon>Metazoa</taxon>
        <taxon>Ecdysozoa</taxon>
        <taxon>Arthropoda</taxon>
        <taxon>Crustacea</taxon>
        <taxon>Multicrustacea</taxon>
        <taxon>Malacostraca</taxon>
        <taxon>Eumalacostraca</taxon>
        <taxon>Eucarida</taxon>
        <taxon>Decapoda</taxon>
        <taxon>Pleocyemata</taxon>
        <taxon>Brachyura</taxon>
        <taxon>Eubrachyura</taxon>
        <taxon>Portunoidea</taxon>
        <taxon>Portunidae</taxon>
        <taxon>Portuninae</taxon>
        <taxon>Portunus</taxon>
    </lineage>
</organism>
<evidence type="ECO:0000313" key="2">
    <source>
        <dbReference type="EMBL" id="MPC39956.1"/>
    </source>
</evidence>
<dbReference type="AlphaFoldDB" id="A0A5B7F3M1"/>
<keyword evidence="3" id="KW-1185">Reference proteome</keyword>
<protein>
    <submittedName>
        <fullName evidence="2">Uncharacterized protein</fullName>
    </submittedName>
</protein>
<evidence type="ECO:0000313" key="3">
    <source>
        <dbReference type="Proteomes" id="UP000324222"/>
    </source>
</evidence>
<dbReference type="Proteomes" id="UP000324222">
    <property type="component" value="Unassembled WGS sequence"/>
</dbReference>
<sequence>MVEVPLRVSPVGTVPQIHQFKLCMHSLCGQQLSGQLRERRAKPNIVITATAANQNSITIFQSYPGQNLSSHQRGGNMGRKNS</sequence>
<proteinExistence type="predicted"/>
<accession>A0A5B7F3M1</accession>
<comment type="caution">
    <text evidence="2">The sequence shown here is derived from an EMBL/GenBank/DDBJ whole genome shotgun (WGS) entry which is preliminary data.</text>
</comment>
<dbReference type="EMBL" id="VSRR010004531">
    <property type="protein sequence ID" value="MPC39956.1"/>
    <property type="molecule type" value="Genomic_DNA"/>
</dbReference>